<dbReference type="EC" id="3.1.4.-" evidence="6"/>
<feature type="binding site" evidence="7">
    <location>
        <position position="494"/>
    </location>
    <ligand>
        <name>Mn(2+)</name>
        <dbReference type="ChEBI" id="CHEBI:29035"/>
        <label>2</label>
    </ligand>
</feature>
<feature type="binding site" evidence="7">
    <location>
        <position position="346"/>
    </location>
    <ligand>
        <name>Mn(2+)</name>
        <dbReference type="ChEBI" id="CHEBI:29035"/>
        <label>1</label>
    </ligand>
</feature>
<dbReference type="InterPro" id="IPR000014">
    <property type="entry name" value="PAS"/>
</dbReference>
<dbReference type="OrthoDB" id="9759476at2"/>
<dbReference type="InterPro" id="IPR049553">
    <property type="entry name" value="GdpP-like_PAS"/>
</dbReference>
<evidence type="ECO:0000256" key="4">
    <source>
        <dbReference type="ARBA" id="ARBA00022989"/>
    </source>
</evidence>
<evidence type="ECO:0000256" key="2">
    <source>
        <dbReference type="ARBA" id="ARBA00022475"/>
    </source>
</evidence>
<dbReference type="EMBL" id="SIJB01000023">
    <property type="protein sequence ID" value="NBI29204.1"/>
    <property type="molecule type" value="Genomic_DNA"/>
</dbReference>
<organism evidence="12 13">
    <name type="scientific">Chengkuizengella marina</name>
    <dbReference type="NCBI Taxonomy" id="2507566"/>
    <lineage>
        <taxon>Bacteria</taxon>
        <taxon>Bacillati</taxon>
        <taxon>Bacillota</taxon>
        <taxon>Bacilli</taxon>
        <taxon>Bacillales</taxon>
        <taxon>Paenibacillaceae</taxon>
        <taxon>Chengkuizengella</taxon>
    </lineage>
</organism>
<name>A0A6N9Q350_9BACL</name>
<dbReference type="InterPro" id="IPR038763">
    <property type="entry name" value="DHH_sf"/>
</dbReference>
<feature type="transmembrane region" description="Helical" evidence="8">
    <location>
        <begin position="20"/>
        <end position="49"/>
    </location>
</feature>
<keyword evidence="7" id="KW-0479">Metal-binding</keyword>
<comment type="subcellular location">
    <subcellularLocation>
        <location evidence="1">Cell membrane</location>
        <topology evidence="1">Multi-pass membrane protein</topology>
    </subcellularLocation>
</comment>
<evidence type="ECO:0000256" key="7">
    <source>
        <dbReference type="PIRSR" id="PIRSR026583-50"/>
    </source>
</evidence>
<keyword evidence="5 6" id="KW-0472">Membrane</keyword>
<comment type="cofactor">
    <cofactor evidence="7">
        <name>Mn(2+)</name>
        <dbReference type="ChEBI" id="CHEBI:29035"/>
    </cofactor>
    <text evidence="7">For phosphodiesterase activity, probably binds 2 Mn(2+) per subunit.</text>
</comment>
<dbReference type="Pfam" id="PF24898">
    <property type="entry name" value="GGDEF_GdpP"/>
    <property type="match status" value="1"/>
</dbReference>
<evidence type="ECO:0000256" key="6">
    <source>
        <dbReference type="PIRNR" id="PIRNR026583"/>
    </source>
</evidence>
<dbReference type="PANTHER" id="PTHR47618:SF2">
    <property type="entry name" value="CYCLIC-DI-AMP PHOSPHODIESTERASE GDPP"/>
    <property type="match status" value="1"/>
</dbReference>
<dbReference type="Pfam" id="PF21370">
    <property type="entry name" value="PAS_GdpP"/>
    <property type="match status" value="1"/>
</dbReference>
<gene>
    <name evidence="12" type="ORF">ERL59_09555</name>
</gene>
<dbReference type="CDD" id="cd00130">
    <property type="entry name" value="PAS"/>
    <property type="match status" value="1"/>
</dbReference>
<dbReference type="SUPFAM" id="SSF64182">
    <property type="entry name" value="DHH phosphoesterases"/>
    <property type="match status" value="1"/>
</dbReference>
<feature type="domain" description="DDH" evidence="9">
    <location>
        <begin position="336"/>
        <end position="491"/>
    </location>
</feature>
<keyword evidence="13" id="KW-1185">Reference proteome</keyword>
<dbReference type="GO" id="GO:0005886">
    <property type="term" value="C:plasma membrane"/>
    <property type="evidence" value="ECO:0007669"/>
    <property type="project" value="UniProtKB-SubCell"/>
</dbReference>
<feature type="binding site" evidence="7">
    <location>
        <position position="348"/>
    </location>
    <ligand>
        <name>Mn(2+)</name>
        <dbReference type="ChEBI" id="CHEBI:29035"/>
        <label>2</label>
    </ligand>
</feature>
<feature type="domain" description="DHHA1" evidence="10">
    <location>
        <begin position="559"/>
        <end position="643"/>
    </location>
</feature>
<keyword evidence="4 8" id="KW-1133">Transmembrane helix</keyword>
<feature type="binding site" evidence="7">
    <location>
        <position position="439"/>
    </location>
    <ligand>
        <name>Mn(2+)</name>
        <dbReference type="ChEBI" id="CHEBI:29035"/>
        <label>2</label>
    </ligand>
</feature>
<dbReference type="InterPro" id="IPR014528">
    <property type="entry name" value="GdpP/PdeA"/>
</dbReference>
<comment type="catalytic activity">
    <reaction evidence="6">
        <text>3',3'-c-di-AMP + H2O = 5'-O-phosphonoadenylyl-(3'-&gt;5')-adenosine + H(+)</text>
        <dbReference type="Rhea" id="RHEA:54420"/>
        <dbReference type="ChEBI" id="CHEBI:15377"/>
        <dbReference type="ChEBI" id="CHEBI:15378"/>
        <dbReference type="ChEBI" id="CHEBI:71500"/>
        <dbReference type="ChEBI" id="CHEBI:138171"/>
    </reaction>
</comment>
<dbReference type="Gene3D" id="3.10.310.30">
    <property type="match status" value="1"/>
</dbReference>
<dbReference type="InterPro" id="IPR001667">
    <property type="entry name" value="DDH_dom"/>
</dbReference>
<sequence>MPKFLMNRWQNLHTIFSYILFFALIIVLFIYEWMIAIVALAIGIVLLLLSIRADKTFHKDLHDYVMTLSHRVKKAGNEVIHELPIGMILYDEEKKIEWHNPYIAQMLGKESVIGESLLEFFPTLVEEQENKEVEIFINEQHYQILKKDDERLIYFTNITDFKNLSMKHEQEKLVMGIIMMDNVDEATQGMDDKTRSLVLAQIISELTEWSNQFGFYMRRISSDKFLMIMNQKVLQSLEGSRFEILDTVRDMTADLKIPLTLSIGISSGVENVIELGSIMQTSLDIALGRGGDQAAVKAGGNLTFYGGRSNAVEKGTRVRARVISHALRELIRDSNNVMIMGHVYPDLDSIGAAIGLLKAARLSDKKGYIVLEDVNPSIQSLMDEIEDHEILKDSFISPEQALQLIDNHTLVCVVDAHKASMVPEPKLLQISQRIFVVDHHRRSEEFINDATLVYIEHYASSTCELVTEILQYFHDKISLDKLEATAMLAGIVVDTKSFSLRTGARTFEAASFLRRNGANSSTVQRMLKEDLQEYLQQIEIIKNAKIVYDHIAIAVGKPNHKNSQLIIAKVADTLLNMTDVMASLVISERPDGKVGLSARSLGEVNVQILMERMGGGGHFSNAGAQVEGNVEEVSERLEQVLSEVIKEEGLLK</sequence>
<evidence type="ECO:0000259" key="10">
    <source>
        <dbReference type="Pfam" id="PF02272"/>
    </source>
</evidence>
<feature type="domain" description="Cyclic-di-AMP phosphodiesterase GdpP-like PAS" evidence="11">
    <location>
        <begin position="72"/>
        <end position="158"/>
    </location>
</feature>
<dbReference type="FunFam" id="3.90.1640.10:FF:000002">
    <property type="entry name" value="Cyclic-di-AMP phosphodiesterase"/>
    <property type="match status" value="1"/>
</dbReference>
<protein>
    <recommendedName>
        <fullName evidence="6">Cyclic-di-AMP phosphodiesterase</fullName>
        <ecNumber evidence="6">3.1.4.-</ecNumber>
    </recommendedName>
</protein>
<feature type="binding site" evidence="7">
    <location>
        <position position="342"/>
    </location>
    <ligand>
        <name>Mn(2+)</name>
        <dbReference type="ChEBI" id="CHEBI:29035"/>
        <label>1</label>
    </ligand>
</feature>
<feature type="binding site" evidence="7">
    <location>
        <position position="415"/>
    </location>
    <ligand>
        <name>Mn(2+)</name>
        <dbReference type="ChEBI" id="CHEBI:29035"/>
        <label>1</label>
    </ligand>
</feature>
<dbReference type="Pfam" id="PF01368">
    <property type="entry name" value="DHH"/>
    <property type="match status" value="1"/>
</dbReference>
<dbReference type="GO" id="GO:0016787">
    <property type="term" value="F:hydrolase activity"/>
    <property type="evidence" value="ECO:0007669"/>
    <property type="project" value="UniProtKB-UniRule"/>
</dbReference>
<dbReference type="Pfam" id="PF02272">
    <property type="entry name" value="DHHA1"/>
    <property type="match status" value="1"/>
</dbReference>
<evidence type="ECO:0000256" key="8">
    <source>
        <dbReference type="SAM" id="Phobius"/>
    </source>
</evidence>
<evidence type="ECO:0000313" key="12">
    <source>
        <dbReference type="EMBL" id="NBI29204.1"/>
    </source>
</evidence>
<dbReference type="InterPro" id="IPR051319">
    <property type="entry name" value="Oligoribo/pAp-PDE_c-di-AMP_PDE"/>
</dbReference>
<evidence type="ECO:0000256" key="5">
    <source>
        <dbReference type="ARBA" id="ARBA00023136"/>
    </source>
</evidence>
<dbReference type="RefSeq" id="WP_160646009.1">
    <property type="nucleotide sequence ID" value="NZ_SIJB01000023.1"/>
</dbReference>
<keyword evidence="2 6" id="KW-1003">Cell membrane</keyword>
<keyword evidence="6" id="KW-0378">Hydrolase</keyword>
<dbReference type="AlphaFoldDB" id="A0A6N9Q350"/>
<comment type="similarity">
    <text evidence="6">Belongs to the GdpP/PdeA phosphodiesterase family.</text>
</comment>
<proteinExistence type="inferred from homology"/>
<accession>A0A6N9Q350</accession>
<dbReference type="Gene3D" id="3.90.1640.10">
    <property type="entry name" value="inorganic pyrophosphatase (n-terminal core)"/>
    <property type="match status" value="1"/>
</dbReference>
<feature type="binding site" evidence="7">
    <location>
        <position position="415"/>
    </location>
    <ligand>
        <name>Mn(2+)</name>
        <dbReference type="ChEBI" id="CHEBI:29035"/>
        <label>2</label>
    </ligand>
</feature>
<evidence type="ECO:0000259" key="11">
    <source>
        <dbReference type="Pfam" id="PF21370"/>
    </source>
</evidence>
<dbReference type="PIRSF" id="PIRSF026583">
    <property type="entry name" value="YybT"/>
    <property type="match status" value="1"/>
</dbReference>
<evidence type="ECO:0000256" key="1">
    <source>
        <dbReference type="ARBA" id="ARBA00004651"/>
    </source>
</evidence>
<dbReference type="PANTHER" id="PTHR47618">
    <property type="entry name" value="BIFUNCTIONAL OLIGORIBONUCLEASE AND PAP PHOSPHATASE NRNA"/>
    <property type="match status" value="1"/>
</dbReference>
<evidence type="ECO:0000313" key="13">
    <source>
        <dbReference type="Proteomes" id="UP000448943"/>
    </source>
</evidence>
<keyword evidence="3 8" id="KW-0812">Transmembrane</keyword>
<dbReference type="InterPro" id="IPR003156">
    <property type="entry name" value="DHHA1_dom"/>
</dbReference>
<reference evidence="12 13" key="1">
    <citation type="submission" date="2019-01" db="EMBL/GenBank/DDBJ databases">
        <title>Chengkuizengella sp. nov., isolated from deep-sea sediment of East Pacific Ocean.</title>
        <authorList>
            <person name="Yang J."/>
            <person name="Lai Q."/>
            <person name="Shao Z."/>
        </authorList>
    </citation>
    <scope>NUCLEOTIDE SEQUENCE [LARGE SCALE GENOMIC DNA]</scope>
    <source>
        <strain evidence="12 13">YPA3-1-1</strain>
    </source>
</reference>
<dbReference type="GO" id="GO:0046872">
    <property type="term" value="F:metal ion binding"/>
    <property type="evidence" value="ECO:0007669"/>
    <property type="project" value="UniProtKB-KW"/>
</dbReference>
<dbReference type="Proteomes" id="UP000448943">
    <property type="component" value="Unassembled WGS sequence"/>
</dbReference>
<dbReference type="GO" id="GO:0003676">
    <property type="term" value="F:nucleic acid binding"/>
    <property type="evidence" value="ECO:0007669"/>
    <property type="project" value="UniProtKB-UniRule"/>
</dbReference>
<keyword evidence="7" id="KW-0464">Manganese</keyword>
<dbReference type="Gene3D" id="3.30.450.20">
    <property type="entry name" value="PAS domain"/>
    <property type="match status" value="1"/>
</dbReference>
<comment type="function">
    <text evidence="6">Has phosphodiesterase (PDE) activity against cyclic-di-AMP (c-di-AMP).</text>
</comment>
<evidence type="ECO:0000256" key="3">
    <source>
        <dbReference type="ARBA" id="ARBA00022692"/>
    </source>
</evidence>
<evidence type="ECO:0000259" key="9">
    <source>
        <dbReference type="Pfam" id="PF01368"/>
    </source>
</evidence>
<comment type="caution">
    <text evidence="12">The sequence shown here is derived from an EMBL/GenBank/DDBJ whole genome shotgun (WGS) entry which is preliminary data.</text>
</comment>